<gene>
    <name evidence="2" type="ORF">KME60_33665</name>
</gene>
<comment type="caution">
    <text evidence="2">The sequence shown here is derived from an EMBL/GenBank/DDBJ whole genome shotgun (WGS) entry which is preliminary data.</text>
</comment>
<reference evidence="2" key="2">
    <citation type="journal article" date="2022" name="Microbiol. Resour. Announc.">
        <title>Metagenome Sequencing to Explore Phylogenomics of Terrestrial Cyanobacteria.</title>
        <authorList>
            <person name="Ward R.D."/>
            <person name="Stajich J.E."/>
            <person name="Johansen J.R."/>
            <person name="Huntemann M."/>
            <person name="Clum A."/>
            <person name="Foster B."/>
            <person name="Foster B."/>
            <person name="Roux S."/>
            <person name="Palaniappan K."/>
            <person name="Varghese N."/>
            <person name="Mukherjee S."/>
            <person name="Reddy T.B.K."/>
            <person name="Daum C."/>
            <person name="Copeland A."/>
            <person name="Chen I.A."/>
            <person name="Ivanova N.N."/>
            <person name="Kyrpides N.C."/>
            <person name="Shapiro N."/>
            <person name="Eloe-Fadrosh E.A."/>
            <person name="Pietrasiak N."/>
        </authorList>
    </citation>
    <scope>NUCLEOTIDE SEQUENCE</scope>
    <source>
        <strain evidence="2">GSE-NOS-MK-12-04C</strain>
    </source>
</reference>
<dbReference type="Proteomes" id="UP000729701">
    <property type="component" value="Unassembled WGS sequence"/>
</dbReference>
<feature type="compositionally biased region" description="Basic and acidic residues" evidence="1">
    <location>
        <begin position="16"/>
        <end position="29"/>
    </location>
</feature>
<evidence type="ECO:0000313" key="3">
    <source>
        <dbReference type="Proteomes" id="UP000729701"/>
    </source>
</evidence>
<dbReference type="EMBL" id="JAHHGZ010000068">
    <property type="protein sequence ID" value="MBW4672235.1"/>
    <property type="molecule type" value="Genomic_DNA"/>
</dbReference>
<evidence type="ECO:0000256" key="1">
    <source>
        <dbReference type="SAM" id="MobiDB-lite"/>
    </source>
</evidence>
<evidence type="ECO:0000313" key="2">
    <source>
        <dbReference type="EMBL" id="MBW4672235.1"/>
    </source>
</evidence>
<sequence length="72" mass="8287">MTLARQNVQSATCKRKKEEGRRKKEEGRRIYEPQLKTDSPIGVGILKRIALINLKTSQANMLYLAPDCQDRK</sequence>
<proteinExistence type="predicted"/>
<organism evidence="2 3">
    <name type="scientific">Cyanomargarita calcarea GSE-NOS-MK-12-04C</name>
    <dbReference type="NCBI Taxonomy" id="2839659"/>
    <lineage>
        <taxon>Bacteria</taxon>
        <taxon>Bacillati</taxon>
        <taxon>Cyanobacteriota</taxon>
        <taxon>Cyanophyceae</taxon>
        <taxon>Nostocales</taxon>
        <taxon>Cyanomargaritaceae</taxon>
        <taxon>Cyanomargarita</taxon>
    </lineage>
</organism>
<dbReference type="AlphaFoldDB" id="A0A951QYR7"/>
<reference evidence="2" key="1">
    <citation type="submission" date="2021-05" db="EMBL/GenBank/DDBJ databases">
        <authorList>
            <person name="Pietrasiak N."/>
            <person name="Ward R."/>
            <person name="Stajich J.E."/>
            <person name="Kurbessoian T."/>
        </authorList>
    </citation>
    <scope>NUCLEOTIDE SEQUENCE</scope>
    <source>
        <strain evidence="2">GSE-NOS-MK-12-04C</strain>
    </source>
</reference>
<name>A0A951QYR7_9CYAN</name>
<protein>
    <submittedName>
        <fullName evidence="2">Uncharacterized protein</fullName>
    </submittedName>
</protein>
<feature type="compositionally biased region" description="Polar residues" evidence="1">
    <location>
        <begin position="1"/>
        <end position="12"/>
    </location>
</feature>
<accession>A0A951QYR7</accession>
<feature type="region of interest" description="Disordered" evidence="1">
    <location>
        <begin position="1"/>
        <end position="29"/>
    </location>
</feature>